<keyword evidence="8" id="KW-0862">Zinc</keyword>
<accession>A0ABQ7AHI5</accession>
<feature type="region of interest" description="Disordered" evidence="12">
    <location>
        <begin position="80"/>
        <end position="123"/>
    </location>
</feature>
<dbReference type="InterPro" id="IPR005936">
    <property type="entry name" value="FtsH"/>
</dbReference>
<dbReference type="NCBIfam" id="TIGR01241">
    <property type="entry name" value="FtsH_fam"/>
    <property type="match status" value="1"/>
</dbReference>
<evidence type="ECO:0000259" key="13">
    <source>
        <dbReference type="SMART" id="SM00382"/>
    </source>
</evidence>
<dbReference type="CDD" id="cd19501">
    <property type="entry name" value="RecA-like_FtsH"/>
    <property type="match status" value="1"/>
</dbReference>
<keyword evidence="10" id="KW-0809">Transit peptide</keyword>
<comment type="similarity">
    <text evidence="3">In the N-terminal section; belongs to the AAA ATPase family.</text>
</comment>
<dbReference type="InterPro" id="IPR003593">
    <property type="entry name" value="AAA+_ATPase"/>
</dbReference>
<evidence type="ECO:0000256" key="5">
    <source>
        <dbReference type="ARBA" id="ARBA00022723"/>
    </source>
</evidence>
<dbReference type="InterPro" id="IPR037219">
    <property type="entry name" value="Peptidase_M41-like"/>
</dbReference>
<evidence type="ECO:0000256" key="3">
    <source>
        <dbReference type="ARBA" id="ARBA00010550"/>
    </source>
</evidence>
<dbReference type="Proteomes" id="UP000266723">
    <property type="component" value="Unassembled WGS sequence"/>
</dbReference>
<keyword evidence="15" id="KW-1185">Reference proteome</keyword>
<gene>
    <name evidence="14" type="ORF">DY000_02058091</name>
</gene>
<dbReference type="Gene3D" id="3.40.1690.20">
    <property type="match status" value="1"/>
</dbReference>
<evidence type="ECO:0000313" key="15">
    <source>
        <dbReference type="Proteomes" id="UP000266723"/>
    </source>
</evidence>
<comment type="cofactor">
    <cofactor evidence="1">
        <name>Zn(2+)</name>
        <dbReference type="ChEBI" id="CHEBI:29105"/>
    </cofactor>
</comment>
<dbReference type="SUPFAM" id="SSF140990">
    <property type="entry name" value="FtsH protease domain-like"/>
    <property type="match status" value="1"/>
</dbReference>
<dbReference type="InterPro" id="IPR050928">
    <property type="entry name" value="ATP-dep_Zn_Metalloprotease"/>
</dbReference>
<keyword evidence="7" id="KW-0378">Hydrolase</keyword>
<dbReference type="InterPro" id="IPR003959">
    <property type="entry name" value="ATPase_AAA_core"/>
</dbReference>
<dbReference type="InterPro" id="IPR000642">
    <property type="entry name" value="Peptidase_M41"/>
</dbReference>
<keyword evidence="5" id="KW-0479">Metal-binding</keyword>
<dbReference type="InterPro" id="IPR003960">
    <property type="entry name" value="ATPase_AAA_CS"/>
</dbReference>
<dbReference type="HAMAP" id="MF_01458">
    <property type="entry name" value="FtsH"/>
    <property type="match status" value="1"/>
</dbReference>
<dbReference type="Pfam" id="PF17862">
    <property type="entry name" value="AAA_lid_3"/>
    <property type="match status" value="1"/>
</dbReference>
<dbReference type="Pfam" id="PF06480">
    <property type="entry name" value="FtsH_ext"/>
    <property type="match status" value="1"/>
</dbReference>
<evidence type="ECO:0000256" key="9">
    <source>
        <dbReference type="ARBA" id="ARBA00022840"/>
    </source>
</evidence>
<keyword evidence="6" id="KW-0547">Nucleotide-binding</keyword>
<evidence type="ECO:0000256" key="12">
    <source>
        <dbReference type="SAM" id="MobiDB-lite"/>
    </source>
</evidence>
<evidence type="ECO:0000313" key="14">
    <source>
        <dbReference type="EMBL" id="KAF3497234.1"/>
    </source>
</evidence>
<feature type="compositionally biased region" description="Basic and acidic residues" evidence="12">
    <location>
        <begin position="730"/>
        <end position="757"/>
    </location>
</feature>
<dbReference type="PANTHER" id="PTHR43655:SF2">
    <property type="entry name" value="AFG3 LIKE MATRIX AAA PEPTIDASE SUBUNIT 2, ISOFORM A"/>
    <property type="match status" value="1"/>
</dbReference>
<evidence type="ECO:0000256" key="7">
    <source>
        <dbReference type="ARBA" id="ARBA00022801"/>
    </source>
</evidence>
<protein>
    <recommendedName>
        <fullName evidence="13">AAA+ ATPase domain-containing protein</fullName>
    </recommendedName>
</protein>
<dbReference type="Gene3D" id="3.40.50.300">
    <property type="entry name" value="P-loop containing nucleotide triphosphate hydrolases"/>
    <property type="match status" value="1"/>
</dbReference>
<dbReference type="Pfam" id="PF00004">
    <property type="entry name" value="AAA"/>
    <property type="match status" value="1"/>
</dbReference>
<feature type="compositionally biased region" description="Basic and acidic residues" evidence="12">
    <location>
        <begin position="94"/>
        <end position="119"/>
    </location>
</feature>
<dbReference type="Gene3D" id="1.10.8.60">
    <property type="match status" value="1"/>
</dbReference>
<dbReference type="SUPFAM" id="SSF52540">
    <property type="entry name" value="P-loop containing nucleoside triphosphate hydrolases"/>
    <property type="match status" value="1"/>
</dbReference>
<dbReference type="InterPro" id="IPR011546">
    <property type="entry name" value="Pept_M41_FtsH_extracell"/>
</dbReference>
<dbReference type="Pfam" id="PF01434">
    <property type="entry name" value="Peptidase_M41"/>
    <property type="match status" value="1"/>
</dbReference>
<reference evidence="14 15" key="1">
    <citation type="journal article" date="2020" name="BMC Genomics">
        <title>Intraspecific diversification of the crop wild relative Brassica cretica Lam. using demographic model selection.</title>
        <authorList>
            <person name="Kioukis A."/>
            <person name="Michalopoulou V.A."/>
            <person name="Briers L."/>
            <person name="Pirintsos S."/>
            <person name="Studholme D.J."/>
            <person name="Pavlidis P."/>
            <person name="Sarris P.F."/>
        </authorList>
    </citation>
    <scope>NUCLEOTIDE SEQUENCE [LARGE SCALE GENOMIC DNA]</scope>
    <source>
        <strain evidence="15">cv. PFS-1207/04</strain>
    </source>
</reference>
<dbReference type="Gene3D" id="1.20.58.760">
    <property type="entry name" value="Peptidase M41"/>
    <property type="match status" value="1"/>
</dbReference>
<dbReference type="PROSITE" id="PS00674">
    <property type="entry name" value="AAA"/>
    <property type="match status" value="1"/>
</dbReference>
<dbReference type="EMBL" id="QGKV02002055">
    <property type="protein sequence ID" value="KAF3497234.1"/>
    <property type="molecule type" value="Genomic_DNA"/>
</dbReference>
<evidence type="ECO:0000256" key="10">
    <source>
        <dbReference type="ARBA" id="ARBA00022946"/>
    </source>
</evidence>
<feature type="domain" description="AAA+ ATPase" evidence="13">
    <location>
        <begin position="321"/>
        <end position="461"/>
    </location>
</feature>
<dbReference type="InterPro" id="IPR041569">
    <property type="entry name" value="AAA_lid_3"/>
</dbReference>
<evidence type="ECO:0000256" key="1">
    <source>
        <dbReference type="ARBA" id="ARBA00001947"/>
    </source>
</evidence>
<comment type="similarity">
    <text evidence="2">In the C-terminal section; belongs to the peptidase M41 family.</text>
</comment>
<organism evidence="14 15">
    <name type="scientific">Brassica cretica</name>
    <name type="common">Mustard</name>
    <dbReference type="NCBI Taxonomy" id="69181"/>
    <lineage>
        <taxon>Eukaryota</taxon>
        <taxon>Viridiplantae</taxon>
        <taxon>Streptophyta</taxon>
        <taxon>Embryophyta</taxon>
        <taxon>Tracheophyta</taxon>
        <taxon>Spermatophyta</taxon>
        <taxon>Magnoliopsida</taxon>
        <taxon>eudicotyledons</taxon>
        <taxon>Gunneridae</taxon>
        <taxon>Pentapetalae</taxon>
        <taxon>rosids</taxon>
        <taxon>malvids</taxon>
        <taxon>Brassicales</taxon>
        <taxon>Brassicaceae</taxon>
        <taxon>Brassiceae</taxon>
        <taxon>Brassica</taxon>
    </lineage>
</organism>
<keyword evidence="9" id="KW-0067">ATP-binding</keyword>
<keyword evidence="11" id="KW-0482">Metalloprotease</keyword>
<dbReference type="PANTHER" id="PTHR43655">
    <property type="entry name" value="ATP-DEPENDENT PROTEASE"/>
    <property type="match status" value="1"/>
</dbReference>
<feature type="region of interest" description="Disordered" evidence="12">
    <location>
        <begin position="730"/>
        <end position="772"/>
    </location>
</feature>
<comment type="caution">
    <text evidence="14">The sequence shown here is derived from an EMBL/GenBank/DDBJ whole genome shotgun (WGS) entry which is preliminary data.</text>
</comment>
<proteinExistence type="inferred from homology"/>
<evidence type="ECO:0000256" key="8">
    <source>
        <dbReference type="ARBA" id="ARBA00022833"/>
    </source>
</evidence>
<dbReference type="InterPro" id="IPR027417">
    <property type="entry name" value="P-loop_NTPase"/>
</dbReference>
<dbReference type="SMART" id="SM00382">
    <property type="entry name" value="AAA"/>
    <property type="match status" value="1"/>
</dbReference>
<name>A0ABQ7AHI5_BRACR</name>
<sequence length="772" mass="85005">MVFSKLARSARSKGLVYGRSAILSEGRRVGAQSGGANQVDGGLGFLRRQFASLAARKGGVDANDLSRVFANPRMRRFFSSQAPKKKKKNYENYYPKDAKKGPKNEHKSESREGSKKSENENAGDFNTKEFQNLLVPLMAIALILSSFSLGSREQQQISFQEFKNKLLEAGLVDHIDVSNKSVAKVYVRSSPKTQTEEVVQGVPVKGRGGQYKYYFNIGSVESFEEKLEEAQEALGIDSHDFVPVTYVSEMIWYQELLRFAPTLLLLGTLVYGARRMQGGLGSVGGPGGKDVAGCEEAKQEIMEFVHFLQNPKKYEDLGAKIPKGALLVGPPGTGKTLLAKATAGESAVPFLSISGSDFMEMFVGVGPSRVRNLFQEARQCAPSIIFIDEIDAIGRARGRGGFSGGNDERESTLNQLLVEMDGFGTTAGVVVLAGTNRPDILDKALLRPGRFDRQITIDKPDIKGRDQIFQIYLKKIKLDHEPSYFSQRLAALTPGFAGADIANVCNEAALIAARHEKGTVTMAHFDSAIDRVIGGLEKKNRVISKLERRTVAYHESGHAVAGWFLEHAEPLLKVTIVPRGTAALGFAQYVPNENLLMTKEQLFDMTCMTLGGRAAEQVLIGRISTGAQNDLEKVTKMTYAQVAVYGFSDKIGLLSFPQREEELSKPYSNRTGALIDEEVREWVAKAYKRTVELIEEHKEQVAEIAELLLEKEVLHQDDLAKVLGERPFKSGETTNYDRFKSGFEETDKENVTVKPVEDDGASPPLEPQVVPT</sequence>
<keyword evidence="4" id="KW-0645">Protease</keyword>
<evidence type="ECO:0000256" key="2">
    <source>
        <dbReference type="ARBA" id="ARBA00010044"/>
    </source>
</evidence>
<evidence type="ECO:0000256" key="6">
    <source>
        <dbReference type="ARBA" id="ARBA00022741"/>
    </source>
</evidence>
<evidence type="ECO:0000256" key="4">
    <source>
        <dbReference type="ARBA" id="ARBA00022670"/>
    </source>
</evidence>
<evidence type="ECO:0000256" key="11">
    <source>
        <dbReference type="ARBA" id="ARBA00023049"/>
    </source>
</evidence>